<feature type="chain" id="PRO_5002131924" description="Peptidase S8/S53 domain-containing protein" evidence="9">
    <location>
        <begin position="19"/>
        <end position="865"/>
    </location>
</feature>
<organism evidence="12">
    <name type="scientific">Bionectria ochroleuca</name>
    <name type="common">Gliocladium roseum</name>
    <dbReference type="NCBI Taxonomy" id="29856"/>
    <lineage>
        <taxon>Eukaryota</taxon>
        <taxon>Fungi</taxon>
        <taxon>Dikarya</taxon>
        <taxon>Ascomycota</taxon>
        <taxon>Pezizomycotina</taxon>
        <taxon>Sordariomycetes</taxon>
        <taxon>Hypocreomycetidae</taxon>
        <taxon>Hypocreales</taxon>
        <taxon>Bionectriaceae</taxon>
        <taxon>Clonostachys</taxon>
    </lineage>
</organism>
<feature type="active site" description="Charge relay system" evidence="6 7">
    <location>
        <position position="153"/>
    </location>
</feature>
<evidence type="ECO:0000256" key="4">
    <source>
        <dbReference type="ARBA" id="ARBA00022801"/>
    </source>
</evidence>
<dbReference type="InterPro" id="IPR000209">
    <property type="entry name" value="Peptidase_S8/S53_dom"/>
</dbReference>
<evidence type="ECO:0000256" key="6">
    <source>
        <dbReference type="PIRSR" id="PIRSR615500-1"/>
    </source>
</evidence>
<dbReference type="EMBL" id="CDPU01000041">
    <property type="protein sequence ID" value="CEO54303.1"/>
    <property type="molecule type" value="Genomic_DNA"/>
</dbReference>
<dbReference type="PANTHER" id="PTHR43806">
    <property type="entry name" value="PEPTIDASE S8"/>
    <property type="match status" value="1"/>
</dbReference>
<reference evidence="12" key="1">
    <citation type="submission" date="2015-01" db="EMBL/GenBank/DDBJ databases">
        <authorList>
            <person name="Durling Mikael"/>
        </authorList>
    </citation>
    <scope>NUCLEOTIDE SEQUENCE</scope>
</reference>
<evidence type="ECO:0000256" key="2">
    <source>
        <dbReference type="ARBA" id="ARBA00022670"/>
    </source>
</evidence>
<keyword evidence="5 7" id="KW-0720">Serine protease</keyword>
<dbReference type="Gene3D" id="2.60.40.1710">
    <property type="entry name" value="Subtilisin-like superfamily"/>
    <property type="match status" value="1"/>
</dbReference>
<feature type="domain" description="Peptidase S8/S53" evidence="10">
    <location>
        <begin position="144"/>
        <end position="559"/>
    </location>
</feature>
<evidence type="ECO:0000256" key="3">
    <source>
        <dbReference type="ARBA" id="ARBA00022729"/>
    </source>
</evidence>
<protein>
    <recommendedName>
        <fullName evidence="13">Peptidase S8/S53 domain-containing protein</fullName>
    </recommendedName>
</protein>
<dbReference type="GO" id="GO:0006508">
    <property type="term" value="P:proteolysis"/>
    <property type="evidence" value="ECO:0007669"/>
    <property type="project" value="UniProtKB-KW"/>
</dbReference>
<name>A0A0B7KA17_BIOOC</name>
<dbReference type="InterPro" id="IPR036852">
    <property type="entry name" value="Peptidase_S8/S53_dom_sf"/>
</dbReference>
<sequence length="865" mass="92443">MVQVSLAAQLLFAAFSIAAFTPERIPGAYMIEFDDSQDLSSVESLVETNGYVRRRFDSPIFKGLSVQLNDVENAEGSVQILSTAIAAKKIWPISLHSMPNVTIHWTGNGTGSFEARTLTNQTSKPYTPHAMTQVDKIRAKGYTGRGIKVAVIDTGVDYKHPALGGCFGDGCLVSSGHDFVGDNYNGRNDPVPDDDPMDCDGHGTHVSGIIAAQNNTMGFTGAAPGVNLASYRVFGCYGSVTDDILVAAFTRAYEDGADVISLSLGSPIGWSEHPWSAVISRIAEAGVASIVAAGNDGAAGAFYHSSPADGKNVAAISAIENIVTPVFMRLSNYTVDGKANDLLYSVTYRTPLEGSLPLWAPSLHSNATTDACETLPDDTPDLSQYMVLVRAGRCTYGQQSTNLFAKGATSIALYYNDAGIPVAPTDLVWGVNTNIVVQSTTGKAWVDALKAGKKVVVNLPNSEKQVNTLVEIENSQGGGAVTTFSSWGPTWEMDTKPTFGAPGGKILSTYPLRRGAYAVFSGTSMSTPLTSAIYALLNEVRGKMKPEVVKNLLSSTAKPQLFHDGTQFHSFLAPVAQQGAGLIQAYDAAFTTTVLEPSNLSFNDTYFMPKSLNFTLKNEGQSEISYDLSYVSSRTVLTLDESGKAAAFPNEMVESAASLQFSPLQVTIKPGESATVDVSATLPEIDTSRLPLWSGWVTINGTDGTSLSLPYQGLAASLHNSTVLNAQSGAWISRFNVASYGPVPNHTHFNLPPKGTEDLSSDGANVPLLITNYILGTRLVHAELVPFSNGTQLNESVGEHSGFPTVWMSRGRHIIDWGGKLDNGEYAAPGSYRFKVKALKLRGDEGTESDWDIGWTQPFSITYQP</sequence>
<evidence type="ECO:0000256" key="9">
    <source>
        <dbReference type="SAM" id="SignalP"/>
    </source>
</evidence>
<feature type="active site" description="Charge relay system" evidence="6 7">
    <location>
        <position position="202"/>
    </location>
</feature>
<dbReference type="InterPro" id="IPR034187">
    <property type="entry name" value="Peptidases_S8_5"/>
</dbReference>
<dbReference type="PROSITE" id="PS00137">
    <property type="entry name" value="SUBTILASE_HIS"/>
    <property type="match status" value="1"/>
</dbReference>
<dbReference type="InterPro" id="IPR022398">
    <property type="entry name" value="Peptidase_S8_His-AS"/>
</dbReference>
<proteinExistence type="inferred from homology"/>
<dbReference type="PROSITE" id="PS00136">
    <property type="entry name" value="SUBTILASE_ASP"/>
    <property type="match status" value="1"/>
</dbReference>
<comment type="similarity">
    <text evidence="1 7 8">Belongs to the peptidase S8 family.</text>
</comment>
<dbReference type="GO" id="GO:0016020">
    <property type="term" value="C:membrane"/>
    <property type="evidence" value="ECO:0007669"/>
    <property type="project" value="InterPro"/>
</dbReference>
<keyword evidence="2 7" id="KW-0645">Protease</keyword>
<evidence type="ECO:0000313" key="12">
    <source>
        <dbReference type="EMBL" id="CEO54303.1"/>
    </source>
</evidence>
<accession>A0A0B7KA17</accession>
<dbReference type="InterPro" id="IPR015500">
    <property type="entry name" value="Peptidase_S8_subtilisin-rel"/>
</dbReference>
<dbReference type="InterPro" id="IPR050131">
    <property type="entry name" value="Peptidase_S8_subtilisin-like"/>
</dbReference>
<feature type="active site" description="Charge relay system" evidence="6 7">
    <location>
        <position position="524"/>
    </location>
</feature>
<dbReference type="Pfam" id="PF00082">
    <property type="entry name" value="Peptidase_S8"/>
    <property type="match status" value="1"/>
</dbReference>
<evidence type="ECO:0000256" key="7">
    <source>
        <dbReference type="PROSITE-ProRule" id="PRU01240"/>
    </source>
</evidence>
<dbReference type="InterPro" id="IPR023827">
    <property type="entry name" value="Peptidase_S8_Asp-AS"/>
</dbReference>
<dbReference type="PROSITE" id="PS00138">
    <property type="entry name" value="SUBTILASE_SER"/>
    <property type="match status" value="1"/>
</dbReference>
<evidence type="ECO:0000259" key="11">
    <source>
        <dbReference type="Pfam" id="PF06280"/>
    </source>
</evidence>
<keyword evidence="3 9" id="KW-0732">Signal</keyword>
<evidence type="ECO:0000256" key="8">
    <source>
        <dbReference type="RuleBase" id="RU003355"/>
    </source>
</evidence>
<dbReference type="PANTHER" id="PTHR43806:SF66">
    <property type="entry name" value="SERIN ENDOPEPTIDASE"/>
    <property type="match status" value="1"/>
</dbReference>
<evidence type="ECO:0000256" key="1">
    <source>
        <dbReference type="ARBA" id="ARBA00011073"/>
    </source>
</evidence>
<dbReference type="InterPro" id="IPR023828">
    <property type="entry name" value="Peptidase_S8_Ser-AS"/>
</dbReference>
<evidence type="ECO:0000259" key="10">
    <source>
        <dbReference type="Pfam" id="PF00082"/>
    </source>
</evidence>
<dbReference type="PROSITE" id="PS51892">
    <property type="entry name" value="SUBTILASE"/>
    <property type="match status" value="1"/>
</dbReference>
<evidence type="ECO:0008006" key="13">
    <source>
        <dbReference type="Google" id="ProtNLM"/>
    </source>
</evidence>
<dbReference type="SUPFAM" id="SSF52743">
    <property type="entry name" value="Subtilisin-like"/>
    <property type="match status" value="1"/>
</dbReference>
<dbReference type="Gene3D" id="3.40.50.200">
    <property type="entry name" value="Peptidase S8/S53 domain"/>
    <property type="match status" value="2"/>
</dbReference>
<dbReference type="PRINTS" id="PR00723">
    <property type="entry name" value="SUBTILISIN"/>
</dbReference>
<keyword evidence="4 7" id="KW-0378">Hydrolase</keyword>
<evidence type="ECO:0000256" key="5">
    <source>
        <dbReference type="ARBA" id="ARBA00022825"/>
    </source>
</evidence>
<dbReference type="GO" id="GO:0004252">
    <property type="term" value="F:serine-type endopeptidase activity"/>
    <property type="evidence" value="ECO:0007669"/>
    <property type="project" value="UniProtKB-UniRule"/>
</dbReference>
<feature type="signal peptide" evidence="9">
    <location>
        <begin position="1"/>
        <end position="18"/>
    </location>
</feature>
<feature type="domain" description="C5a peptidase/Subtilisin-like protease SBT2-like Fn3-like" evidence="11">
    <location>
        <begin position="601"/>
        <end position="711"/>
    </location>
</feature>
<dbReference type="AlphaFoldDB" id="A0A0B7KA17"/>
<dbReference type="Pfam" id="PF06280">
    <property type="entry name" value="fn3_5"/>
    <property type="match status" value="1"/>
</dbReference>
<dbReference type="InterPro" id="IPR010435">
    <property type="entry name" value="C5a/SBT2-like_Fn3"/>
</dbReference>
<dbReference type="CDD" id="cd07489">
    <property type="entry name" value="Peptidases_S8_5"/>
    <property type="match status" value="1"/>
</dbReference>
<gene>
    <name evidence="12" type="ORF">BN869_000010361_1</name>
</gene>